<reference evidence="2 3" key="1">
    <citation type="submission" date="2015-12" db="EMBL/GenBank/DDBJ databases">
        <title>Haloprofundus marisrubri gen. nov., sp. nov., an extremely halophilic archaeon isolated from the Discovery deep brine-seawater interface in the Red Sea.</title>
        <authorList>
            <person name="Zhang G."/>
            <person name="Stingl U."/>
            <person name="Rashid M."/>
        </authorList>
    </citation>
    <scope>NUCLEOTIDE SEQUENCE [LARGE SCALE GENOMIC DNA]</scope>
    <source>
        <strain evidence="2 3">SB9</strain>
    </source>
</reference>
<evidence type="ECO:0000256" key="1">
    <source>
        <dbReference type="SAM" id="MobiDB-lite"/>
    </source>
</evidence>
<name>A0A0W1RCF3_9EURY</name>
<dbReference type="AlphaFoldDB" id="A0A0W1RCF3"/>
<dbReference type="STRING" id="1514971.AUR64_05240"/>
<dbReference type="OrthoDB" id="340244at2157"/>
<gene>
    <name evidence="2" type="ORF">AUR64_05240</name>
</gene>
<comment type="caution">
    <text evidence="2">The sequence shown here is derived from an EMBL/GenBank/DDBJ whole genome shotgun (WGS) entry which is preliminary data.</text>
</comment>
<keyword evidence="3" id="KW-1185">Reference proteome</keyword>
<dbReference type="Proteomes" id="UP000054387">
    <property type="component" value="Unassembled WGS sequence"/>
</dbReference>
<evidence type="ECO:0000313" key="2">
    <source>
        <dbReference type="EMBL" id="KTG11116.1"/>
    </source>
</evidence>
<sequence length="245" mass="26913">MADSVGPAPTENTRRGDPIRCTFRADGTDDTDAEYEGVIQPWAGRTGGLYVAWQVGPVSGRLGTYRAAADELRFGYSGFPERPGQRRYAAKLSESVSDRLSAELASLTEPMLSPHLGAIPTVFDSEVFLAPPNAATTGEVHHYELVGRKGTFRGWIQPWRPPNGGAVYVAWRLDSEDHDTYPFEATGHRFGVFFDGAVWLGSVFDTVSLFRIASGRTGSLDSLGEDVEALYEETTGRRFRATERE</sequence>
<feature type="region of interest" description="Disordered" evidence="1">
    <location>
        <begin position="1"/>
        <end position="20"/>
    </location>
</feature>
<accession>A0A0W1RCF3</accession>
<organism evidence="2 3">
    <name type="scientific">Haloprofundus marisrubri</name>
    <dbReference type="NCBI Taxonomy" id="1514971"/>
    <lineage>
        <taxon>Archaea</taxon>
        <taxon>Methanobacteriati</taxon>
        <taxon>Methanobacteriota</taxon>
        <taxon>Stenosarchaea group</taxon>
        <taxon>Halobacteria</taxon>
        <taxon>Halobacteriales</taxon>
        <taxon>Haloferacaceae</taxon>
        <taxon>Haloprofundus</taxon>
    </lineage>
</organism>
<proteinExistence type="predicted"/>
<evidence type="ECO:0000313" key="3">
    <source>
        <dbReference type="Proteomes" id="UP000054387"/>
    </source>
</evidence>
<dbReference type="EMBL" id="LOPU01000013">
    <property type="protein sequence ID" value="KTG11116.1"/>
    <property type="molecule type" value="Genomic_DNA"/>
</dbReference>
<protein>
    <submittedName>
        <fullName evidence="2">Uncharacterized protein</fullName>
    </submittedName>
</protein>
<dbReference type="RefSeq" id="WP_058580401.1">
    <property type="nucleotide sequence ID" value="NZ_LOPU01000013.1"/>
</dbReference>